<dbReference type="SUPFAM" id="SSF56091">
    <property type="entry name" value="DNA ligase/mRNA capping enzyme, catalytic domain"/>
    <property type="match status" value="1"/>
</dbReference>
<organism evidence="2 3">
    <name type="scientific">Reticulomyxa filosa</name>
    <dbReference type="NCBI Taxonomy" id="46433"/>
    <lineage>
        <taxon>Eukaryota</taxon>
        <taxon>Sar</taxon>
        <taxon>Rhizaria</taxon>
        <taxon>Retaria</taxon>
        <taxon>Foraminifera</taxon>
        <taxon>Monothalamids</taxon>
        <taxon>Reticulomyxidae</taxon>
        <taxon>Reticulomyxa</taxon>
    </lineage>
</organism>
<evidence type="ECO:0000313" key="2">
    <source>
        <dbReference type="EMBL" id="ETO29077.1"/>
    </source>
</evidence>
<evidence type="ECO:0000313" key="3">
    <source>
        <dbReference type="Proteomes" id="UP000023152"/>
    </source>
</evidence>
<gene>
    <name evidence="2" type="ORF">RFI_08050</name>
</gene>
<dbReference type="Proteomes" id="UP000023152">
    <property type="component" value="Unassembled WGS sequence"/>
</dbReference>
<feature type="region of interest" description="Disordered" evidence="1">
    <location>
        <begin position="169"/>
        <end position="190"/>
    </location>
</feature>
<comment type="caution">
    <text evidence="2">The sequence shown here is derived from an EMBL/GenBank/DDBJ whole genome shotgun (WGS) entry which is preliminary data.</text>
</comment>
<sequence>MCYRAHFYGAKKYFQLFKKCFPSFQKRTESENFFFVFVEQGICVSVCFENSAKNTRTHTTTAKECNSLVDNCKSHPLAQYKKCLEWRRKENSELFSKEINGLAMKAEIVAAGIGRVIGLYETKQDTLFEYFHKERHIFELKKRSQMTKRWIKIGAIDPIPKILVFRDEKDKPEQHTTAKQADTEETEEEIETKELEGIDLLKSFWNMYPSIENHFNKREVNDLIAHGHAEPDVEWVACEKVHGTNFTILTDGTNFVAAR</sequence>
<protein>
    <submittedName>
        <fullName evidence="2">RnlB-A RNA ligase 2</fullName>
    </submittedName>
</protein>
<name>X6NUY1_RETFI</name>
<dbReference type="Gene3D" id="3.30.1490.70">
    <property type="match status" value="1"/>
</dbReference>
<keyword evidence="2" id="KW-0436">Ligase</keyword>
<reference evidence="2 3" key="1">
    <citation type="journal article" date="2013" name="Curr. Biol.">
        <title>The Genome of the Foraminiferan Reticulomyxa filosa.</title>
        <authorList>
            <person name="Glockner G."/>
            <person name="Hulsmann N."/>
            <person name="Schleicher M."/>
            <person name="Noegel A.A."/>
            <person name="Eichinger L."/>
            <person name="Gallinger C."/>
            <person name="Pawlowski J."/>
            <person name="Sierra R."/>
            <person name="Euteneuer U."/>
            <person name="Pillet L."/>
            <person name="Moustafa A."/>
            <person name="Platzer M."/>
            <person name="Groth M."/>
            <person name="Szafranski K."/>
            <person name="Schliwa M."/>
        </authorList>
    </citation>
    <scope>NUCLEOTIDE SEQUENCE [LARGE SCALE GENOMIC DNA]</scope>
</reference>
<evidence type="ECO:0000256" key="1">
    <source>
        <dbReference type="SAM" id="MobiDB-lite"/>
    </source>
</evidence>
<dbReference type="AlphaFoldDB" id="X6NUY1"/>
<dbReference type="GO" id="GO:0016874">
    <property type="term" value="F:ligase activity"/>
    <property type="evidence" value="ECO:0007669"/>
    <property type="project" value="UniProtKB-KW"/>
</dbReference>
<accession>X6NUY1</accession>
<dbReference type="EMBL" id="ASPP01006275">
    <property type="protein sequence ID" value="ETO29077.1"/>
    <property type="molecule type" value="Genomic_DNA"/>
</dbReference>
<proteinExistence type="predicted"/>
<keyword evidence="3" id="KW-1185">Reference proteome</keyword>
<dbReference type="OrthoDB" id="6142248at2759"/>